<protein>
    <submittedName>
        <fullName evidence="9">Acetyl-CoA acetyltransferase</fullName>
    </submittedName>
</protein>
<dbReference type="InterPro" id="IPR002155">
    <property type="entry name" value="Thiolase"/>
</dbReference>
<sequence length="409" mass="42778">MTSEAYLYEAIRTPRGRGRGGALHSVKPISLVTGLLAELRRRFPDLDESRISDVILGVVSPVGEQGGNIARTAVLAAGLPDSVGGFQVNRFCASGLETVNLAAQKIRSGWDELVIAGGVESMSRVPMGSDGGAWSMDPVTSYDSYFVPQGIGADLIATIEGFGREDVDAYAARSQERAAAAWSGGFFTKSVVPVCDQNGLTILDHDEHMRPGTTVESLRKLKPAFATIGAQGGFDAVALQKYHGIEEIDHVHTGGNSSGIVDGAALVLVGTERAGQDLGMAPRARVVATATSGADPTIMLTGPTSASRKVLATAGLDIGDMDLVELNEAFASVVLRFQKDMDVPDEKLNVNGGAIAMGHPLGATGAMIVGTALDELERRGARYALVTMCVGGGMGVATIIERVGRRRRA</sequence>
<dbReference type="SUPFAM" id="SSF53901">
    <property type="entry name" value="Thiolase-like"/>
    <property type="match status" value="2"/>
</dbReference>
<dbReference type="GO" id="GO:0016747">
    <property type="term" value="F:acyltransferase activity, transferring groups other than amino-acyl groups"/>
    <property type="evidence" value="ECO:0007669"/>
    <property type="project" value="InterPro"/>
</dbReference>
<dbReference type="CDD" id="cd00751">
    <property type="entry name" value="thiolase"/>
    <property type="match status" value="1"/>
</dbReference>
<dbReference type="EMBL" id="CP016174">
    <property type="protein sequence ID" value="ANN15848.1"/>
    <property type="molecule type" value="Genomic_DNA"/>
</dbReference>
<dbReference type="NCBIfam" id="NF006090">
    <property type="entry name" value="PRK08242.1"/>
    <property type="match status" value="1"/>
</dbReference>
<keyword evidence="6" id="KW-0472">Membrane</keyword>
<evidence type="ECO:0000256" key="1">
    <source>
        <dbReference type="ARBA" id="ARBA00010982"/>
    </source>
</evidence>
<dbReference type="InterPro" id="IPR020613">
    <property type="entry name" value="Thiolase_CS"/>
</dbReference>
<dbReference type="PROSITE" id="PS00737">
    <property type="entry name" value="THIOLASE_2"/>
    <property type="match status" value="1"/>
</dbReference>
<evidence type="ECO:0000256" key="4">
    <source>
        <dbReference type="PIRSR" id="PIRSR000429-1"/>
    </source>
</evidence>
<dbReference type="PANTHER" id="PTHR43365">
    <property type="entry name" value="BLR7806 PROTEIN"/>
    <property type="match status" value="1"/>
</dbReference>
<dbReference type="InterPro" id="IPR016039">
    <property type="entry name" value="Thiolase-like"/>
</dbReference>
<dbReference type="Gene3D" id="3.40.47.10">
    <property type="match status" value="2"/>
</dbReference>
<keyword evidence="3 5" id="KW-0012">Acyltransferase</keyword>
<comment type="similarity">
    <text evidence="1 5">Belongs to the thiolase-like superfamily. Thiolase family.</text>
</comment>
<dbReference type="InterPro" id="IPR020617">
    <property type="entry name" value="Thiolase_C"/>
</dbReference>
<evidence type="ECO:0000313" key="10">
    <source>
        <dbReference type="Proteomes" id="UP000093695"/>
    </source>
</evidence>
<accession>A0A193BUJ5</accession>
<dbReference type="Pfam" id="PF02803">
    <property type="entry name" value="Thiolase_C"/>
    <property type="match status" value="1"/>
</dbReference>
<dbReference type="Pfam" id="PF00108">
    <property type="entry name" value="Thiolase_N"/>
    <property type="match status" value="1"/>
</dbReference>
<dbReference type="PIRSF" id="PIRSF000429">
    <property type="entry name" value="Ac-CoA_Ac_transf"/>
    <property type="match status" value="1"/>
</dbReference>
<dbReference type="Proteomes" id="UP000093695">
    <property type="component" value="Chromosome"/>
</dbReference>
<evidence type="ECO:0000259" key="8">
    <source>
        <dbReference type="Pfam" id="PF02803"/>
    </source>
</evidence>
<dbReference type="RefSeq" id="WP_044852724.1">
    <property type="nucleotide sequence ID" value="NZ_CP016174.1"/>
</dbReference>
<feature type="transmembrane region" description="Helical" evidence="6">
    <location>
        <begin position="381"/>
        <end position="400"/>
    </location>
</feature>
<dbReference type="InterPro" id="IPR020616">
    <property type="entry name" value="Thiolase_N"/>
</dbReference>
<proteinExistence type="inferred from homology"/>
<evidence type="ECO:0000259" key="7">
    <source>
        <dbReference type="Pfam" id="PF00108"/>
    </source>
</evidence>
<keyword evidence="2 5" id="KW-0808">Transferase</keyword>
<dbReference type="PROSITE" id="PS00098">
    <property type="entry name" value="THIOLASE_1"/>
    <property type="match status" value="1"/>
</dbReference>
<evidence type="ECO:0000256" key="2">
    <source>
        <dbReference type="ARBA" id="ARBA00022679"/>
    </source>
</evidence>
<evidence type="ECO:0000256" key="6">
    <source>
        <dbReference type="SAM" id="Phobius"/>
    </source>
</evidence>
<dbReference type="PROSITE" id="PS00099">
    <property type="entry name" value="THIOLASE_3"/>
    <property type="match status" value="1"/>
</dbReference>
<keyword evidence="10" id="KW-1185">Reference proteome</keyword>
<feature type="active site" description="Proton acceptor" evidence="4">
    <location>
        <position position="359"/>
    </location>
</feature>
<dbReference type="PANTHER" id="PTHR43365:SF1">
    <property type="entry name" value="ACETYL-COA C-ACYLTRANSFERASE"/>
    <property type="match status" value="1"/>
</dbReference>
<evidence type="ECO:0000256" key="5">
    <source>
        <dbReference type="RuleBase" id="RU003557"/>
    </source>
</evidence>
<dbReference type="KEGG" id="aori:SD37_09445"/>
<reference evidence="9 10" key="1">
    <citation type="journal article" date="2015" name="Genome Announc.">
        <title>Draft Genome Sequence of Norvancomycin-Producing Strain Amycolatopsis orientalis CPCC200066.</title>
        <authorList>
            <person name="Lei X."/>
            <person name="Yuan F."/>
            <person name="Shi Y."/>
            <person name="Li X."/>
            <person name="Wang L."/>
            <person name="Hong B."/>
        </authorList>
    </citation>
    <scope>NUCLEOTIDE SEQUENCE [LARGE SCALE GENOMIC DNA]</scope>
    <source>
        <strain evidence="9 10">B-37</strain>
    </source>
</reference>
<feature type="domain" description="Thiolase N-terminal" evidence="7">
    <location>
        <begin position="9"/>
        <end position="269"/>
    </location>
</feature>
<name>A0A193BUJ5_AMYOR</name>
<keyword evidence="6" id="KW-1133">Transmembrane helix</keyword>
<feature type="active site" description="Proton acceptor" evidence="4">
    <location>
        <position position="389"/>
    </location>
</feature>
<gene>
    <name evidence="9" type="ORF">SD37_09445</name>
</gene>
<dbReference type="InterPro" id="IPR020615">
    <property type="entry name" value="Thiolase_acyl_enz_int_AS"/>
</dbReference>
<evidence type="ECO:0000313" key="9">
    <source>
        <dbReference type="EMBL" id="ANN15848.1"/>
    </source>
</evidence>
<dbReference type="AlphaFoldDB" id="A0A193BUJ5"/>
<dbReference type="NCBIfam" id="TIGR01930">
    <property type="entry name" value="AcCoA-C-Actrans"/>
    <property type="match status" value="1"/>
</dbReference>
<dbReference type="InterPro" id="IPR020610">
    <property type="entry name" value="Thiolase_AS"/>
</dbReference>
<keyword evidence="6" id="KW-0812">Transmembrane</keyword>
<organism evidence="9 10">
    <name type="scientific">Amycolatopsis orientalis</name>
    <name type="common">Nocardia orientalis</name>
    <dbReference type="NCBI Taxonomy" id="31958"/>
    <lineage>
        <taxon>Bacteria</taxon>
        <taxon>Bacillati</taxon>
        <taxon>Actinomycetota</taxon>
        <taxon>Actinomycetes</taxon>
        <taxon>Pseudonocardiales</taxon>
        <taxon>Pseudonocardiaceae</taxon>
        <taxon>Amycolatopsis</taxon>
    </lineage>
</organism>
<dbReference type="STRING" id="31958.SD37_09445"/>
<feature type="active site" description="Acyl-thioester intermediate" evidence="4">
    <location>
        <position position="92"/>
    </location>
</feature>
<feature type="domain" description="Thiolase C-terminal" evidence="8">
    <location>
        <begin position="281"/>
        <end position="402"/>
    </location>
</feature>
<evidence type="ECO:0000256" key="3">
    <source>
        <dbReference type="ARBA" id="ARBA00023315"/>
    </source>
</evidence>